<dbReference type="Gene3D" id="3.40.50.1820">
    <property type="entry name" value="alpha/beta hydrolase"/>
    <property type="match status" value="1"/>
</dbReference>
<name>A0A146KKF7_9EUKA</name>
<protein>
    <recommendedName>
        <fullName evidence="2">Alpha/beta hydrolase family protein</fullName>
    </recommendedName>
</protein>
<gene>
    <name evidence="1" type="ORF">TPC1_10936</name>
</gene>
<dbReference type="AlphaFoldDB" id="A0A146KKF7"/>
<evidence type="ECO:0008006" key="2">
    <source>
        <dbReference type="Google" id="ProtNLM"/>
    </source>
</evidence>
<reference evidence="1" key="1">
    <citation type="submission" date="2015-07" db="EMBL/GenBank/DDBJ databases">
        <title>Adaptation to a free-living lifestyle via gene acquisitions in the diplomonad Trepomonas sp. PC1.</title>
        <authorList>
            <person name="Xu F."/>
            <person name="Jerlstrom-Hultqvist J."/>
            <person name="Kolisko M."/>
            <person name="Simpson A.G.B."/>
            <person name="Roger A.J."/>
            <person name="Svard S.G."/>
            <person name="Andersson J.O."/>
        </authorList>
    </citation>
    <scope>NUCLEOTIDE SEQUENCE</scope>
    <source>
        <strain evidence="1">PC1</strain>
    </source>
</reference>
<accession>A0A146KKF7</accession>
<proteinExistence type="predicted"/>
<evidence type="ECO:0000313" key="1">
    <source>
        <dbReference type="EMBL" id="JAP95911.1"/>
    </source>
</evidence>
<organism evidence="1">
    <name type="scientific">Trepomonas sp. PC1</name>
    <dbReference type="NCBI Taxonomy" id="1076344"/>
    <lineage>
        <taxon>Eukaryota</taxon>
        <taxon>Metamonada</taxon>
        <taxon>Diplomonadida</taxon>
        <taxon>Hexamitidae</taxon>
        <taxon>Hexamitinae</taxon>
        <taxon>Trepomonas</taxon>
    </lineage>
</organism>
<sequence>MTDLQFLTNNVDIKALIINQNIMSFHHVGDGIVLDFVNGKPKEASKYNVNVVTNSVIKAEEIALLKKVDNEIKLDTNSMYICDELKQQATQFEQVFQNQQKMTFKQIGQAQDNQALVIALHGGGSAPKELNDSQYDHMKVYYNQMFLKYNLGFNFAYIALRGVRDTWDLHCQPEHEDLLRNIILYCSVHKQVSPNRIIITGFSAGGDGCHFLGSYLPDLFCFINASAGHHNGCSLLQRSATISMYQVGEYDIAYKRNEVNLKRGAIQQLLNECFGQLSYSSTTFIHKECGHNFVDYGAQSRVYLNPSLIESDIFDEQLSEANICTQPVIYGLQTKRQIIPSLVVFDCKTKFMNKKVKFLYNCYLISDYSITVFIERKDQNYNIASVGNGTFRLGIMLKEQEQFKIIVNNKDLGTSIASKNPYQQLSVMQRLDPTWDFDYVIEVNYE</sequence>
<dbReference type="EMBL" id="GDID01000695">
    <property type="protein sequence ID" value="JAP95911.1"/>
    <property type="molecule type" value="Transcribed_RNA"/>
</dbReference>
<dbReference type="InterPro" id="IPR029058">
    <property type="entry name" value="AB_hydrolase_fold"/>
</dbReference>
<dbReference type="SUPFAM" id="SSF53474">
    <property type="entry name" value="alpha/beta-Hydrolases"/>
    <property type="match status" value="1"/>
</dbReference>